<evidence type="ECO:0000313" key="1">
    <source>
        <dbReference type="EMBL" id="KAK3369441.1"/>
    </source>
</evidence>
<dbReference type="GO" id="GO:0047820">
    <property type="term" value="F:D-glutamate cyclase activity"/>
    <property type="evidence" value="ECO:0007669"/>
    <property type="project" value="TreeGrafter"/>
</dbReference>
<keyword evidence="2" id="KW-1185">Reference proteome</keyword>
<gene>
    <name evidence="1" type="ORF">B0T24DRAFT_668898</name>
</gene>
<name>A0AAE0K3Q0_9PEZI</name>
<dbReference type="Proteomes" id="UP001287356">
    <property type="component" value="Unassembled WGS sequence"/>
</dbReference>
<dbReference type="AlphaFoldDB" id="A0AAE0K3Q0"/>
<dbReference type="Gene3D" id="3.40.1640.10">
    <property type="entry name" value="PSTPO5379-like"/>
    <property type="match status" value="1"/>
</dbReference>
<evidence type="ECO:0000313" key="2">
    <source>
        <dbReference type="Proteomes" id="UP001287356"/>
    </source>
</evidence>
<dbReference type="PANTHER" id="PTHR32022">
    <property type="entry name" value="D-GLUTAMATE CYCLASE, MITOCHONDRIAL"/>
    <property type="match status" value="1"/>
</dbReference>
<comment type="caution">
    <text evidence="1">The sequence shown here is derived from an EMBL/GenBank/DDBJ whole genome shotgun (WGS) entry which is preliminary data.</text>
</comment>
<dbReference type="EMBL" id="JAULSN010000006">
    <property type="protein sequence ID" value="KAK3369441.1"/>
    <property type="molecule type" value="Genomic_DNA"/>
</dbReference>
<accession>A0AAE0K3Q0</accession>
<dbReference type="PANTHER" id="PTHR32022:SF10">
    <property type="entry name" value="D-GLUTAMATE CYCLASE, MITOCHONDRIAL"/>
    <property type="match status" value="1"/>
</dbReference>
<sequence>MASPTTTTLNTRHAVRLAARSKALTGPTAGPAPTCLQANLIVLPSRYAADLRLLCARNFVPCPLLAESAHLGAFSKLRSCLSAPIGHNTNTTTTTSPPPLLKLASDIDLRTDAPAYRIYQDGQLVTTTSTTEHPDITATCQATDHVRKKEETKGQNKNVTMLVELNGALQGVVRAGMGVLWHISVLPPRLQERFDDNQLPRSQKYFIRSTTRTESMLGRSLSIDGLSASGKTKPQRASHCSASLLAGSSGSSVWIVTEASPEFLGLVDQ</sequence>
<proteinExistence type="predicted"/>
<reference evidence="1" key="1">
    <citation type="journal article" date="2023" name="Mol. Phylogenet. Evol.">
        <title>Genome-scale phylogeny and comparative genomics of the fungal order Sordariales.</title>
        <authorList>
            <person name="Hensen N."/>
            <person name="Bonometti L."/>
            <person name="Westerberg I."/>
            <person name="Brannstrom I.O."/>
            <person name="Guillou S."/>
            <person name="Cros-Aarteil S."/>
            <person name="Calhoun S."/>
            <person name="Haridas S."/>
            <person name="Kuo A."/>
            <person name="Mondo S."/>
            <person name="Pangilinan J."/>
            <person name="Riley R."/>
            <person name="LaButti K."/>
            <person name="Andreopoulos B."/>
            <person name="Lipzen A."/>
            <person name="Chen C."/>
            <person name="Yan M."/>
            <person name="Daum C."/>
            <person name="Ng V."/>
            <person name="Clum A."/>
            <person name="Steindorff A."/>
            <person name="Ohm R.A."/>
            <person name="Martin F."/>
            <person name="Silar P."/>
            <person name="Natvig D.O."/>
            <person name="Lalanne C."/>
            <person name="Gautier V."/>
            <person name="Ament-Velasquez S.L."/>
            <person name="Kruys A."/>
            <person name="Hutchinson M.I."/>
            <person name="Powell A.J."/>
            <person name="Barry K."/>
            <person name="Miller A.N."/>
            <person name="Grigoriev I.V."/>
            <person name="Debuchy R."/>
            <person name="Gladieux P."/>
            <person name="Hiltunen Thoren M."/>
            <person name="Johannesson H."/>
        </authorList>
    </citation>
    <scope>NUCLEOTIDE SEQUENCE</scope>
    <source>
        <strain evidence="1">CBS 958.72</strain>
    </source>
</reference>
<dbReference type="SUPFAM" id="SSF160920">
    <property type="entry name" value="PSTPO5379-like"/>
    <property type="match status" value="1"/>
</dbReference>
<reference evidence="1" key="2">
    <citation type="submission" date="2023-06" db="EMBL/GenBank/DDBJ databases">
        <authorList>
            <consortium name="Lawrence Berkeley National Laboratory"/>
            <person name="Haridas S."/>
            <person name="Hensen N."/>
            <person name="Bonometti L."/>
            <person name="Westerberg I."/>
            <person name="Brannstrom I.O."/>
            <person name="Guillou S."/>
            <person name="Cros-Aarteil S."/>
            <person name="Calhoun S."/>
            <person name="Kuo A."/>
            <person name="Mondo S."/>
            <person name="Pangilinan J."/>
            <person name="Riley R."/>
            <person name="Labutti K."/>
            <person name="Andreopoulos B."/>
            <person name="Lipzen A."/>
            <person name="Chen C."/>
            <person name="Yanf M."/>
            <person name="Daum C."/>
            <person name="Ng V."/>
            <person name="Clum A."/>
            <person name="Steindorff A."/>
            <person name="Ohm R."/>
            <person name="Martin F."/>
            <person name="Silar P."/>
            <person name="Natvig D."/>
            <person name="Lalanne C."/>
            <person name="Gautier V."/>
            <person name="Ament-Velasquez S.L."/>
            <person name="Kruys A."/>
            <person name="Hutchinson M.I."/>
            <person name="Powell A.J."/>
            <person name="Barry K."/>
            <person name="Miller A.N."/>
            <person name="Grigoriev I.V."/>
            <person name="Debuchy R."/>
            <person name="Gladieux P."/>
            <person name="Thoren M.H."/>
            <person name="Johannesson H."/>
        </authorList>
    </citation>
    <scope>NUCLEOTIDE SEQUENCE</scope>
    <source>
        <strain evidence="1">CBS 958.72</strain>
    </source>
</reference>
<dbReference type="InterPro" id="IPR038021">
    <property type="entry name" value="Putative_hydro-lyase"/>
</dbReference>
<dbReference type="GO" id="GO:0006536">
    <property type="term" value="P:glutamate metabolic process"/>
    <property type="evidence" value="ECO:0007669"/>
    <property type="project" value="TreeGrafter"/>
</dbReference>
<organism evidence="1 2">
    <name type="scientific">Lasiosphaeria ovina</name>
    <dbReference type="NCBI Taxonomy" id="92902"/>
    <lineage>
        <taxon>Eukaryota</taxon>
        <taxon>Fungi</taxon>
        <taxon>Dikarya</taxon>
        <taxon>Ascomycota</taxon>
        <taxon>Pezizomycotina</taxon>
        <taxon>Sordariomycetes</taxon>
        <taxon>Sordariomycetidae</taxon>
        <taxon>Sordariales</taxon>
        <taxon>Lasiosphaeriaceae</taxon>
        <taxon>Lasiosphaeria</taxon>
    </lineage>
</organism>
<protein>
    <submittedName>
        <fullName evidence="1">Uncharacterized protein</fullName>
    </submittedName>
</protein>